<gene>
    <name evidence="1" type="ORF">PORUE0001_2039</name>
</gene>
<protein>
    <submittedName>
        <fullName evidence="1">Uncharacterized protein</fullName>
    </submittedName>
</protein>
<reference evidence="1 2" key="1">
    <citation type="submission" date="2009-04" db="EMBL/GenBank/DDBJ databases">
        <authorList>
            <person name="Sebastian Y."/>
            <person name="Madupu R."/>
            <person name="Durkin A.S."/>
            <person name="Torralba M."/>
            <person name="Methe B."/>
            <person name="Sutton G.G."/>
            <person name="Strausberg R.L."/>
            <person name="Nelson K.E."/>
        </authorList>
    </citation>
    <scope>NUCLEOTIDE SEQUENCE [LARGE SCALE GENOMIC DNA]</scope>
    <source>
        <strain evidence="1 2">60-3</strain>
    </source>
</reference>
<sequence>MEFKSLTNIETSFKQIRLYAIIFAIVCIAVSS</sequence>
<evidence type="ECO:0000313" key="1">
    <source>
        <dbReference type="EMBL" id="EEK16790.1"/>
    </source>
</evidence>
<comment type="caution">
    <text evidence="1">The sequence shown here is derived from an EMBL/GenBank/DDBJ whole genome shotgun (WGS) entry which is preliminary data.</text>
</comment>
<keyword evidence="2" id="KW-1185">Reference proteome</keyword>
<feature type="non-terminal residue" evidence="1">
    <location>
        <position position="32"/>
    </location>
</feature>
<accession>C2MBW3</accession>
<name>C2MBW3_9PORP</name>
<dbReference type="AlphaFoldDB" id="C2MBW3"/>
<organism evidence="1 2">
    <name type="scientific">Porphyromonas uenonis 60-3</name>
    <dbReference type="NCBI Taxonomy" id="596327"/>
    <lineage>
        <taxon>Bacteria</taxon>
        <taxon>Pseudomonadati</taxon>
        <taxon>Bacteroidota</taxon>
        <taxon>Bacteroidia</taxon>
        <taxon>Bacteroidales</taxon>
        <taxon>Porphyromonadaceae</taxon>
        <taxon>Porphyromonas</taxon>
    </lineage>
</organism>
<proteinExistence type="predicted"/>
<dbReference type="EMBL" id="ACLR01000140">
    <property type="protein sequence ID" value="EEK16790.1"/>
    <property type="molecule type" value="Genomic_DNA"/>
</dbReference>
<evidence type="ECO:0000313" key="2">
    <source>
        <dbReference type="Proteomes" id="UP000003303"/>
    </source>
</evidence>
<dbReference type="Proteomes" id="UP000003303">
    <property type="component" value="Unassembled WGS sequence"/>
</dbReference>